<organism evidence="9">
    <name type="scientific">uncultured Gemmatimonadota bacterium</name>
    <dbReference type="NCBI Taxonomy" id="203437"/>
    <lineage>
        <taxon>Bacteria</taxon>
        <taxon>Pseudomonadati</taxon>
        <taxon>Gemmatimonadota</taxon>
        <taxon>environmental samples</taxon>
    </lineage>
</organism>
<dbReference type="Gene3D" id="1.20.5.1030">
    <property type="entry name" value="Preprotein translocase secy subunit"/>
    <property type="match status" value="1"/>
</dbReference>
<dbReference type="PROSITE" id="PS01067">
    <property type="entry name" value="SECE_SEC61G"/>
    <property type="match status" value="1"/>
</dbReference>
<accession>A0A6J4KFP6</accession>
<reference evidence="9" key="1">
    <citation type="submission" date="2020-02" db="EMBL/GenBank/DDBJ databases">
        <authorList>
            <person name="Meier V. D."/>
        </authorList>
    </citation>
    <scope>NUCLEOTIDE SEQUENCE</scope>
    <source>
        <strain evidence="9">AVDCRST_MAG89</strain>
    </source>
</reference>
<dbReference type="Pfam" id="PF00584">
    <property type="entry name" value="SecE"/>
    <property type="match status" value="1"/>
</dbReference>
<name>A0A6J4KFP6_9BACT</name>
<comment type="function">
    <text evidence="8">Essential subunit of the Sec protein translocation channel SecYEG. Clamps together the 2 halves of SecY. May contact the channel plug during translocation.</text>
</comment>
<dbReference type="GO" id="GO:0065002">
    <property type="term" value="P:intracellular protein transmembrane transport"/>
    <property type="evidence" value="ECO:0007669"/>
    <property type="project" value="UniProtKB-UniRule"/>
</dbReference>
<evidence type="ECO:0000256" key="7">
    <source>
        <dbReference type="ARBA" id="ARBA00023136"/>
    </source>
</evidence>
<comment type="similarity">
    <text evidence="8">Belongs to the SecE/SEC61-gamma family.</text>
</comment>
<keyword evidence="8" id="KW-1003">Cell membrane</keyword>
<dbReference type="InterPro" id="IPR038379">
    <property type="entry name" value="SecE_sf"/>
</dbReference>
<dbReference type="GO" id="GO:0043952">
    <property type="term" value="P:protein transport by the Sec complex"/>
    <property type="evidence" value="ECO:0007669"/>
    <property type="project" value="UniProtKB-UniRule"/>
</dbReference>
<keyword evidence="5 8" id="KW-1133">Transmembrane helix</keyword>
<keyword evidence="6 8" id="KW-0811">Translocation</keyword>
<dbReference type="EMBL" id="CADCTV010000159">
    <property type="protein sequence ID" value="CAA9304742.1"/>
    <property type="molecule type" value="Genomic_DNA"/>
</dbReference>
<evidence type="ECO:0000256" key="6">
    <source>
        <dbReference type="ARBA" id="ARBA00023010"/>
    </source>
</evidence>
<evidence type="ECO:0000256" key="4">
    <source>
        <dbReference type="ARBA" id="ARBA00022927"/>
    </source>
</evidence>
<keyword evidence="4 8" id="KW-0653">Protein transport</keyword>
<dbReference type="GO" id="GO:0005886">
    <property type="term" value="C:plasma membrane"/>
    <property type="evidence" value="ECO:0007669"/>
    <property type="project" value="UniProtKB-SubCell"/>
</dbReference>
<evidence type="ECO:0000256" key="5">
    <source>
        <dbReference type="ARBA" id="ARBA00022989"/>
    </source>
</evidence>
<keyword evidence="7 8" id="KW-0472">Membrane</keyword>
<keyword evidence="2 8" id="KW-0813">Transport</keyword>
<feature type="transmembrane region" description="Helical" evidence="8">
    <location>
        <begin position="35"/>
        <end position="53"/>
    </location>
</feature>
<dbReference type="GO" id="GO:0009306">
    <property type="term" value="P:protein secretion"/>
    <property type="evidence" value="ECO:0007669"/>
    <property type="project" value="UniProtKB-UniRule"/>
</dbReference>
<dbReference type="GO" id="GO:0008320">
    <property type="term" value="F:protein transmembrane transporter activity"/>
    <property type="evidence" value="ECO:0007669"/>
    <property type="project" value="UniProtKB-UniRule"/>
</dbReference>
<comment type="subunit">
    <text evidence="8">Component of the Sec protein translocase complex. Heterotrimer consisting of SecY, SecE and SecG subunits. The heterotrimers can form oligomers, although 1 heterotrimer is thought to be able to translocate proteins. Interacts with the ribosome. Interacts with SecDF, and other proteins may be involved. Interacts with SecA.</text>
</comment>
<dbReference type="NCBIfam" id="TIGR00964">
    <property type="entry name" value="secE_bact"/>
    <property type="match status" value="1"/>
</dbReference>
<keyword evidence="3 8" id="KW-0812">Transmembrane</keyword>
<evidence type="ECO:0000256" key="8">
    <source>
        <dbReference type="HAMAP-Rule" id="MF_00422"/>
    </source>
</evidence>
<evidence type="ECO:0000256" key="3">
    <source>
        <dbReference type="ARBA" id="ARBA00022692"/>
    </source>
</evidence>
<evidence type="ECO:0000256" key="1">
    <source>
        <dbReference type="ARBA" id="ARBA00004370"/>
    </source>
</evidence>
<dbReference type="HAMAP" id="MF_00422">
    <property type="entry name" value="SecE"/>
    <property type="match status" value="1"/>
</dbReference>
<comment type="subcellular location">
    <subcellularLocation>
        <location evidence="8">Cell membrane</location>
        <topology evidence="8">Single-pass membrane protein</topology>
    </subcellularLocation>
    <subcellularLocation>
        <location evidence="1">Membrane</location>
    </subcellularLocation>
</comment>
<dbReference type="GO" id="GO:0006605">
    <property type="term" value="P:protein targeting"/>
    <property type="evidence" value="ECO:0007669"/>
    <property type="project" value="UniProtKB-UniRule"/>
</dbReference>
<evidence type="ECO:0000256" key="2">
    <source>
        <dbReference type="ARBA" id="ARBA00022448"/>
    </source>
</evidence>
<sequence length="70" mass="7781">MAETTTRTSARDFFGEVVEQVKKITWPDQAQLKSSTGMIVVFMLVMAAIIFVMDRVVGFGLDMISSLFTS</sequence>
<proteinExistence type="inferred from homology"/>
<gene>
    <name evidence="8" type="primary">secE</name>
    <name evidence="9" type="ORF">AVDCRST_MAG89-724</name>
</gene>
<dbReference type="InterPro" id="IPR001901">
    <property type="entry name" value="Translocase_SecE/Sec61-g"/>
</dbReference>
<evidence type="ECO:0000313" key="9">
    <source>
        <dbReference type="EMBL" id="CAA9304742.1"/>
    </source>
</evidence>
<protein>
    <recommendedName>
        <fullName evidence="8">Protein translocase subunit SecE</fullName>
    </recommendedName>
</protein>
<dbReference type="AlphaFoldDB" id="A0A6J4KFP6"/>
<dbReference type="InterPro" id="IPR005807">
    <property type="entry name" value="SecE_bac"/>
</dbReference>